<protein>
    <recommendedName>
        <fullName evidence="17 18">Multifunctional fusion protein</fullName>
    </recommendedName>
    <domain>
        <recommendedName>
            <fullName evidence="17">Acetyl-coenzyme A carboxylase carboxyl transferase subunit alpha</fullName>
            <shortName evidence="17">ACCase subunit alpha</shortName>
            <shortName evidence="17">Acetyl-CoA carboxylase carboxyltransferase subunit alpha</shortName>
            <ecNumber evidence="17">2.1.3.15</ecNumber>
        </recommendedName>
    </domain>
    <domain>
        <recommendedName>
            <fullName evidence="18">Acetyl-coenzyme A carboxylase carboxyl transferase subunit beta</fullName>
            <shortName evidence="18">ACCase subunit beta</shortName>
            <shortName evidence="18">Acetyl-CoA carboxylase carboxyltransferase subunit beta</shortName>
        </recommendedName>
    </domain>
</protein>
<dbReference type="InterPro" id="IPR001095">
    <property type="entry name" value="Acetyl_CoA_COase_a_su"/>
</dbReference>
<evidence type="ECO:0000256" key="15">
    <source>
        <dbReference type="ARBA" id="ARBA00025280"/>
    </source>
</evidence>
<keyword evidence="8 17" id="KW-0808">Transferase</keyword>
<dbReference type="GO" id="GO:0005524">
    <property type="term" value="F:ATP binding"/>
    <property type="evidence" value="ECO:0007669"/>
    <property type="project" value="UniProtKB-KW"/>
</dbReference>
<keyword evidence="6 17" id="KW-0963">Cytoplasm</keyword>
<dbReference type="NCBIfam" id="NF041504">
    <property type="entry name" value="AccA_sub"/>
    <property type="match status" value="1"/>
</dbReference>
<keyword evidence="18" id="KW-0862">Zinc</keyword>
<feature type="binding site" evidence="18">
    <location>
        <position position="19"/>
    </location>
    <ligand>
        <name>Zn(2+)</name>
        <dbReference type="ChEBI" id="CHEBI:29105"/>
    </ligand>
</feature>
<comment type="subunit">
    <text evidence="5">Acetyl-CoA carboxylase is a heterotetramer composed of biotin carboxyl carrier protein (AccB), biotin carboxylase (AccC) and two subunits of ACCase subunit beta/alpha.</text>
</comment>
<feature type="domain" description="CoA carboxyltransferase N-terminal" evidence="19">
    <location>
        <begin position="12"/>
        <end position="284"/>
    </location>
</feature>
<dbReference type="OrthoDB" id="9772975at2"/>
<comment type="similarity">
    <text evidence="18">Belongs to the AccD/PCCB family.</text>
</comment>
<dbReference type="InterPro" id="IPR000438">
    <property type="entry name" value="Acetyl_CoA_COase_Trfase_b_su"/>
</dbReference>
<dbReference type="InterPro" id="IPR011762">
    <property type="entry name" value="COA_CT_N"/>
</dbReference>
<evidence type="ECO:0000259" key="19">
    <source>
        <dbReference type="PROSITE" id="PS50980"/>
    </source>
</evidence>
<keyword evidence="18" id="KW-0479">Metal-binding</keyword>
<dbReference type="Pfam" id="PF03255">
    <property type="entry name" value="ACCA"/>
    <property type="match status" value="1"/>
</dbReference>
<evidence type="ECO:0000256" key="1">
    <source>
        <dbReference type="ARBA" id="ARBA00004496"/>
    </source>
</evidence>
<dbReference type="HAMAP" id="MF_01395">
    <property type="entry name" value="AcetylCoA_CT_beta"/>
    <property type="match status" value="1"/>
</dbReference>
<dbReference type="EMBL" id="PYGE01000003">
    <property type="protein sequence ID" value="PSL05969.1"/>
    <property type="molecule type" value="Genomic_DNA"/>
</dbReference>
<reference evidence="21 22" key="1">
    <citation type="submission" date="2018-03" db="EMBL/GenBank/DDBJ databases">
        <title>Genomic Encyclopedia of Archaeal and Bacterial Type Strains, Phase II (KMG-II): from individual species to whole genera.</title>
        <authorList>
            <person name="Goeker M."/>
        </authorList>
    </citation>
    <scope>NUCLEOTIDE SEQUENCE [LARGE SCALE GENOMIC DNA]</scope>
    <source>
        <strain evidence="21 22">DSM 45211</strain>
    </source>
</reference>
<dbReference type="GO" id="GO:0016743">
    <property type="term" value="F:carboxyl- or carbamoyltransferase activity"/>
    <property type="evidence" value="ECO:0007669"/>
    <property type="project" value="UniProtKB-UniRule"/>
</dbReference>
<dbReference type="GO" id="GO:0008270">
    <property type="term" value="F:zinc ion binding"/>
    <property type="evidence" value="ECO:0007669"/>
    <property type="project" value="UniProtKB-UniRule"/>
</dbReference>
<evidence type="ECO:0000256" key="13">
    <source>
        <dbReference type="ARBA" id="ARBA00023098"/>
    </source>
</evidence>
<dbReference type="SUPFAM" id="SSF52096">
    <property type="entry name" value="ClpP/crotonase"/>
    <property type="match status" value="2"/>
</dbReference>
<comment type="function">
    <text evidence="17">Component of the acetyl coenzyme A carboxylase (ACC) complex. First, biotin carboxylase catalyzes the carboxylation of biotin on its carrier protein (BCCP) and then the CO(2) group is transferred by the carboxyltransferase to acetyl-CoA to form malonyl-CoA.</text>
</comment>
<dbReference type="GO" id="GO:0009317">
    <property type="term" value="C:acetyl-CoA carboxylase complex"/>
    <property type="evidence" value="ECO:0007669"/>
    <property type="project" value="InterPro"/>
</dbReference>
<dbReference type="GO" id="GO:0003989">
    <property type="term" value="F:acetyl-CoA carboxylase activity"/>
    <property type="evidence" value="ECO:0007669"/>
    <property type="project" value="InterPro"/>
</dbReference>
<evidence type="ECO:0000256" key="16">
    <source>
        <dbReference type="ARBA" id="ARBA00049152"/>
    </source>
</evidence>
<dbReference type="RefSeq" id="WP_106536199.1">
    <property type="nucleotide sequence ID" value="NZ_ML142901.1"/>
</dbReference>
<comment type="subunit">
    <text evidence="17">Acetyl-CoA carboxylase is a heterohexamer composed of biotin carboxyl carrier protein (AccB), biotin carboxylase (AccC) and two subunits each of ACCase subunit alpha (AccA) and ACCase subunit beta (AccD).</text>
</comment>
<evidence type="ECO:0000256" key="3">
    <source>
        <dbReference type="ARBA" id="ARBA00006276"/>
    </source>
</evidence>
<evidence type="ECO:0000256" key="6">
    <source>
        <dbReference type="ARBA" id="ARBA00022490"/>
    </source>
</evidence>
<keyword evidence="14 17" id="KW-0275">Fatty acid biosynthesis</keyword>
<keyword evidence="13 17" id="KW-0443">Lipid metabolism</keyword>
<evidence type="ECO:0000256" key="10">
    <source>
        <dbReference type="ARBA" id="ARBA00022771"/>
    </source>
</evidence>
<feature type="binding site" evidence="18">
    <location>
        <position position="16"/>
    </location>
    <ligand>
        <name>Zn(2+)</name>
        <dbReference type="ChEBI" id="CHEBI:29105"/>
    </ligand>
</feature>
<organism evidence="21 22">
    <name type="scientific">Haloactinopolyspora alba</name>
    <dbReference type="NCBI Taxonomy" id="648780"/>
    <lineage>
        <taxon>Bacteria</taxon>
        <taxon>Bacillati</taxon>
        <taxon>Actinomycetota</taxon>
        <taxon>Actinomycetes</taxon>
        <taxon>Jiangellales</taxon>
        <taxon>Jiangellaceae</taxon>
        <taxon>Haloactinopolyspora</taxon>
    </lineage>
</organism>
<feature type="binding site" evidence="18">
    <location>
        <position position="38"/>
    </location>
    <ligand>
        <name>Zn(2+)</name>
        <dbReference type="ChEBI" id="CHEBI:29105"/>
    </ligand>
</feature>
<dbReference type="GO" id="GO:2001295">
    <property type="term" value="P:malonyl-CoA biosynthetic process"/>
    <property type="evidence" value="ECO:0007669"/>
    <property type="project" value="UniProtKB-UniRule"/>
</dbReference>
<dbReference type="AlphaFoldDB" id="A0A2P8E915"/>
<feature type="binding site" evidence="18">
    <location>
        <position position="35"/>
    </location>
    <ligand>
        <name>Zn(2+)</name>
        <dbReference type="ChEBI" id="CHEBI:29105"/>
    </ligand>
</feature>
<evidence type="ECO:0000256" key="9">
    <source>
        <dbReference type="ARBA" id="ARBA00022741"/>
    </source>
</evidence>
<dbReference type="HAMAP" id="MF_00823">
    <property type="entry name" value="AcetylCoA_CT_alpha"/>
    <property type="match status" value="1"/>
</dbReference>
<comment type="caution">
    <text evidence="21">The sequence shown here is derived from an EMBL/GenBank/DDBJ whole genome shotgun (WGS) entry which is preliminary data.</text>
</comment>
<dbReference type="PROSITE" id="PS50980">
    <property type="entry name" value="COA_CT_NTER"/>
    <property type="match status" value="1"/>
</dbReference>
<comment type="pathway">
    <text evidence="2 17">Lipid metabolism; malonyl-CoA biosynthesis; malonyl-CoA from acetyl-CoA: step 1/1.</text>
</comment>
<evidence type="ECO:0000256" key="14">
    <source>
        <dbReference type="ARBA" id="ARBA00023160"/>
    </source>
</evidence>
<evidence type="ECO:0000256" key="12">
    <source>
        <dbReference type="ARBA" id="ARBA00022840"/>
    </source>
</evidence>
<dbReference type="PRINTS" id="PR01070">
    <property type="entry name" value="ACCCTRFRASEB"/>
</dbReference>
<keyword evidence="12 17" id="KW-0067">ATP-binding</keyword>
<comment type="catalytic activity">
    <reaction evidence="16 17">
        <text>N(6)-carboxybiotinyl-L-lysyl-[protein] + acetyl-CoA = N(6)-biotinyl-L-lysyl-[protein] + malonyl-CoA</text>
        <dbReference type="Rhea" id="RHEA:54728"/>
        <dbReference type="Rhea" id="RHEA-COMP:10505"/>
        <dbReference type="Rhea" id="RHEA-COMP:10506"/>
        <dbReference type="ChEBI" id="CHEBI:57288"/>
        <dbReference type="ChEBI" id="CHEBI:57384"/>
        <dbReference type="ChEBI" id="CHEBI:83144"/>
        <dbReference type="ChEBI" id="CHEBI:83145"/>
        <dbReference type="EC" id="2.1.3.15"/>
    </reaction>
</comment>
<dbReference type="PANTHER" id="PTHR42853">
    <property type="entry name" value="ACETYL-COENZYME A CARBOXYLASE CARBOXYL TRANSFERASE SUBUNIT ALPHA"/>
    <property type="match status" value="1"/>
</dbReference>
<feature type="zinc finger region" description="C4-type" evidence="18">
    <location>
        <begin position="16"/>
        <end position="38"/>
    </location>
</feature>
<evidence type="ECO:0000256" key="7">
    <source>
        <dbReference type="ARBA" id="ARBA00022516"/>
    </source>
</evidence>
<gene>
    <name evidence="17" type="primary">accA</name>
    <name evidence="18" type="synonym">accD</name>
    <name evidence="21" type="ORF">CLV30_103123</name>
</gene>
<evidence type="ECO:0000259" key="20">
    <source>
        <dbReference type="PROSITE" id="PS50989"/>
    </source>
</evidence>
<dbReference type="Gene3D" id="3.90.226.10">
    <property type="entry name" value="2-enoyl-CoA Hydratase, Chain A, domain 1"/>
    <property type="match status" value="2"/>
</dbReference>
<dbReference type="InterPro" id="IPR011763">
    <property type="entry name" value="COA_CT_C"/>
</dbReference>
<evidence type="ECO:0000256" key="4">
    <source>
        <dbReference type="ARBA" id="ARBA00010284"/>
    </source>
</evidence>
<evidence type="ECO:0000313" key="21">
    <source>
        <dbReference type="EMBL" id="PSL05969.1"/>
    </source>
</evidence>
<comment type="function">
    <text evidence="15 18">Component of the acetyl coenzyme A carboxylase (ACC) complex. Biotin carboxylase (BC) catalyzes the carboxylation of biotin on its carrier protein (BCCP) and then the CO(2) group is transferred by the transcarboxylase to acetyl-CoA to form malonyl-CoA.</text>
</comment>
<keyword evidence="7 17" id="KW-0444">Lipid biosynthesis</keyword>
<evidence type="ECO:0000256" key="2">
    <source>
        <dbReference type="ARBA" id="ARBA00004956"/>
    </source>
</evidence>
<comment type="similarity">
    <text evidence="4">In the N-terminal section; belongs to the AccD/PCCB family.</text>
</comment>
<comment type="cofactor">
    <cofactor evidence="18">
        <name>Zn(2+)</name>
        <dbReference type="ChEBI" id="CHEBI:29105"/>
    </cofactor>
    <text evidence="18">Binds 1 zinc ion per subunit.</text>
</comment>
<keyword evidence="10 18" id="KW-0863">Zinc-finger</keyword>
<dbReference type="EC" id="2.1.3.15" evidence="17"/>
<evidence type="ECO:0000256" key="11">
    <source>
        <dbReference type="ARBA" id="ARBA00022832"/>
    </source>
</evidence>
<dbReference type="UniPathway" id="UPA00655">
    <property type="reaction ID" value="UER00711"/>
</dbReference>
<comment type="subcellular location">
    <subcellularLocation>
        <location evidence="1 17">Cytoplasm</location>
    </subcellularLocation>
</comment>
<evidence type="ECO:0000256" key="17">
    <source>
        <dbReference type="HAMAP-Rule" id="MF_00823"/>
    </source>
</evidence>
<feature type="domain" description="CoA carboxyltransferase C-terminal" evidence="20">
    <location>
        <begin position="285"/>
        <end position="537"/>
    </location>
</feature>
<comment type="similarity">
    <text evidence="17">Belongs to the AccA family.</text>
</comment>
<sequence length="584" mass="62130">MHHTTTAANTPDWVLCENCRAAVYGPRWTRNHHVCPECEHHSRVDGWTRLEQLADPGSVEPLDRPAPDDVATDVLGFVDTMPYGQRLARARSDTGLDGAVLSAAASIDGMPVVLAVMDFRFLGGSLGVVAGDRLVHAAEAALTRRVPLVVVTASGGARMQEGAVSLMQMARTSAAWARLDEAGLLTVSVVTDPTYGGVAASFATLSDVIVGERGARLGFAGRRVIEQTIGRELPSGFQTVEFLLERGHVDMVVSRTQLRPRLATLLRLGSARVPLEPVDRDAHVEPDRTVDDAEMLPVEEPSRQVREARNLDRPTMLDYTGLVLDDFQQLHGDRVSGDCPAMITGLASIAGCRVVIVGQQKGHTLAELSEHNFGMSYPAGHRKSVRVMRLAAKLGLPIVTLVDTPGAYPGEQAEEQGQAGTIAESLRVMMSLPVPIVTVVTGEGGSGGALGIAAANRVIIWQHAFYSVISPEGCASILWKDSAMGPAAAAALRLASRDLLRLGVVDGVVPEPAGGVSGDPAVAGTRLRSALVASLSSLATRDAAELVDERRRRFERFSRLDALEPSTTALRTPRKVGSGDEMAS</sequence>
<dbReference type="InterPro" id="IPR029045">
    <property type="entry name" value="ClpP/crotonase-like_dom_sf"/>
</dbReference>
<evidence type="ECO:0000256" key="18">
    <source>
        <dbReference type="HAMAP-Rule" id="MF_01395"/>
    </source>
</evidence>
<comment type="similarity">
    <text evidence="3">In the C-terminal section; belongs to the AccA family.</text>
</comment>
<keyword evidence="11 17" id="KW-0276">Fatty acid metabolism</keyword>
<name>A0A2P8E915_9ACTN</name>
<dbReference type="PROSITE" id="PS50989">
    <property type="entry name" value="COA_CT_CTER"/>
    <property type="match status" value="1"/>
</dbReference>
<dbReference type="PANTHER" id="PTHR42853:SF3">
    <property type="entry name" value="ACETYL-COENZYME A CARBOXYLASE CARBOXYL TRANSFERASE SUBUNIT ALPHA, CHLOROPLASTIC"/>
    <property type="match status" value="1"/>
</dbReference>
<dbReference type="Proteomes" id="UP000243528">
    <property type="component" value="Unassembled WGS sequence"/>
</dbReference>
<evidence type="ECO:0000256" key="8">
    <source>
        <dbReference type="ARBA" id="ARBA00022679"/>
    </source>
</evidence>
<accession>A0A2P8E915</accession>
<evidence type="ECO:0000256" key="5">
    <source>
        <dbReference type="ARBA" id="ARBA00011664"/>
    </source>
</evidence>
<keyword evidence="22" id="KW-1185">Reference proteome</keyword>
<keyword evidence="9 17" id="KW-0547">Nucleotide-binding</keyword>
<evidence type="ECO:0000313" key="22">
    <source>
        <dbReference type="Proteomes" id="UP000243528"/>
    </source>
</evidence>
<dbReference type="GO" id="GO:0006633">
    <property type="term" value="P:fatty acid biosynthetic process"/>
    <property type="evidence" value="ECO:0007669"/>
    <property type="project" value="UniProtKB-KW"/>
</dbReference>
<proteinExistence type="inferred from homology"/>